<organism evidence="4 5">
    <name type="scientific">Aphanomyces invadans</name>
    <dbReference type="NCBI Taxonomy" id="157072"/>
    <lineage>
        <taxon>Eukaryota</taxon>
        <taxon>Sar</taxon>
        <taxon>Stramenopiles</taxon>
        <taxon>Oomycota</taxon>
        <taxon>Saprolegniomycetes</taxon>
        <taxon>Saprolegniales</taxon>
        <taxon>Verrucalvaceae</taxon>
        <taxon>Aphanomyces</taxon>
    </lineage>
</organism>
<evidence type="ECO:0000256" key="3">
    <source>
        <dbReference type="SAM" id="Phobius"/>
    </source>
</evidence>
<comment type="caution">
    <text evidence="4">The sequence shown here is derived from an EMBL/GenBank/DDBJ whole genome shotgun (WGS) entry which is preliminary data.</text>
</comment>
<evidence type="ECO:0000256" key="2">
    <source>
        <dbReference type="ARBA" id="ARBA00022801"/>
    </source>
</evidence>
<dbReference type="PANTHER" id="PTHR11782:SF83">
    <property type="entry name" value="GUANOSINE-DIPHOSPHATASE"/>
    <property type="match status" value="1"/>
</dbReference>
<dbReference type="Proteomes" id="UP000285060">
    <property type="component" value="Unassembled WGS sequence"/>
</dbReference>
<evidence type="ECO:0000256" key="1">
    <source>
        <dbReference type="ARBA" id="ARBA00009283"/>
    </source>
</evidence>
<feature type="transmembrane region" description="Helical" evidence="3">
    <location>
        <begin position="341"/>
        <end position="361"/>
    </location>
</feature>
<reference evidence="4 5" key="1">
    <citation type="submission" date="2018-08" db="EMBL/GenBank/DDBJ databases">
        <title>Aphanomyces genome sequencing and annotation.</title>
        <authorList>
            <person name="Minardi D."/>
            <person name="Oidtmann B."/>
            <person name="Van Der Giezen M."/>
            <person name="Studholme D.J."/>
        </authorList>
    </citation>
    <scope>NUCLEOTIDE SEQUENCE [LARGE SCALE GENOMIC DNA]</scope>
    <source>
        <strain evidence="4 5">NJM0002</strain>
    </source>
</reference>
<dbReference type="VEuPathDB" id="FungiDB:H310_04631"/>
<keyword evidence="3" id="KW-0472">Membrane</keyword>
<comment type="similarity">
    <text evidence="1">Belongs to the GDA1/CD39 NTPase family.</text>
</comment>
<accession>A0A418B3Z3</accession>
<evidence type="ECO:0000313" key="4">
    <source>
        <dbReference type="EMBL" id="RHY32763.1"/>
    </source>
</evidence>
<dbReference type="InterPro" id="IPR000407">
    <property type="entry name" value="GDA1_CD39_NTPase"/>
</dbReference>
<keyword evidence="5" id="KW-1185">Reference proteome</keyword>
<dbReference type="Gene3D" id="3.30.420.150">
    <property type="entry name" value="Exopolyphosphatase. Domain 2"/>
    <property type="match status" value="1"/>
</dbReference>
<dbReference type="AlphaFoldDB" id="A0A418B3Z3"/>
<dbReference type="EMBL" id="QUSY01000115">
    <property type="protein sequence ID" value="RHY32763.1"/>
    <property type="molecule type" value="Genomic_DNA"/>
</dbReference>
<sequence length="381" mass="42285">MDERLRPECPLYIIGTSGMRELSEARQSDIYDAIFASYAADASVNSLPPLDEQNYFLTVAANFLDKRVGKDMQPTSDQVYGVLDLVCFRISMDIEQRWRHSARKKSYRLSPLQQSEFFVHTFANTGTSAIHDQVSKAVPSASCIRVGGCHERLNGCDGIEQPHATGTFYAVHDWFQMASLANTVVAATHPSLQLDFPTPSRYELEKAANAVCGLSFQVVSSALLDPTKHDEASSAAANASAPWTCLNLCYIAVLLKQLGLTDAERRILYVQSIHGTILRFETSCARFIVCLAFPCIDDDLADRPVHWVFGAHLKMESDRRVVYEAALGEYLSMQVERGLPVGYNLSLLVLAFALLTLYLLVHRASGREGTHALLFVHDTTQ</sequence>
<dbReference type="PANTHER" id="PTHR11782">
    <property type="entry name" value="ADENOSINE/GUANOSINE DIPHOSPHATASE"/>
    <property type="match status" value="1"/>
</dbReference>
<gene>
    <name evidence="4" type="ORF">DYB32_002272</name>
</gene>
<keyword evidence="3" id="KW-1133">Transmembrane helix</keyword>
<keyword evidence="3" id="KW-0812">Transmembrane</keyword>
<dbReference type="GO" id="GO:0016020">
    <property type="term" value="C:membrane"/>
    <property type="evidence" value="ECO:0007669"/>
    <property type="project" value="TreeGrafter"/>
</dbReference>
<dbReference type="GO" id="GO:0009134">
    <property type="term" value="P:nucleoside diphosphate catabolic process"/>
    <property type="evidence" value="ECO:0007669"/>
    <property type="project" value="TreeGrafter"/>
</dbReference>
<keyword evidence="2" id="KW-0378">Hydrolase</keyword>
<evidence type="ECO:0000313" key="5">
    <source>
        <dbReference type="Proteomes" id="UP000285060"/>
    </source>
</evidence>
<proteinExistence type="inferred from homology"/>
<protein>
    <submittedName>
        <fullName evidence="4">Uncharacterized protein</fullName>
    </submittedName>
</protein>
<name>A0A418B3Z3_9STRA</name>
<dbReference type="GO" id="GO:0017110">
    <property type="term" value="F:nucleoside diphosphate phosphatase activity"/>
    <property type="evidence" value="ECO:0007669"/>
    <property type="project" value="TreeGrafter"/>
</dbReference>